<evidence type="ECO:0000313" key="2">
    <source>
        <dbReference type="EMBL" id="PFX20980.1"/>
    </source>
</evidence>
<reference evidence="3" key="1">
    <citation type="journal article" date="2017" name="bioRxiv">
        <title>Comparative analysis of the genomes of Stylophora pistillata and Acropora digitifera provides evidence for extensive differences between species of corals.</title>
        <authorList>
            <person name="Voolstra C.R."/>
            <person name="Li Y."/>
            <person name="Liew Y.J."/>
            <person name="Baumgarten S."/>
            <person name="Zoccola D."/>
            <person name="Flot J.-F."/>
            <person name="Tambutte S."/>
            <person name="Allemand D."/>
            <person name="Aranda M."/>
        </authorList>
    </citation>
    <scope>NUCLEOTIDE SEQUENCE [LARGE SCALE GENOMIC DNA]</scope>
</reference>
<comment type="caution">
    <text evidence="2">The sequence shown here is derived from an EMBL/GenBank/DDBJ whole genome shotgun (WGS) entry which is preliminary data.</text>
</comment>
<dbReference type="PANTHER" id="PTHR47510">
    <property type="entry name" value="REVERSE TRANSCRIPTASE DOMAIN-CONTAINING PROTEIN"/>
    <property type="match status" value="1"/>
</dbReference>
<dbReference type="EMBL" id="LSMT01000296">
    <property type="protein sequence ID" value="PFX20980.1"/>
    <property type="molecule type" value="Genomic_DNA"/>
</dbReference>
<evidence type="ECO:0000313" key="3">
    <source>
        <dbReference type="Proteomes" id="UP000225706"/>
    </source>
</evidence>
<dbReference type="Pfam" id="PF03372">
    <property type="entry name" value="Exo_endo_phos"/>
    <property type="match status" value="1"/>
</dbReference>
<dbReference type="InterPro" id="IPR043502">
    <property type="entry name" value="DNA/RNA_pol_sf"/>
</dbReference>
<dbReference type="InterPro" id="IPR005135">
    <property type="entry name" value="Endo/exonuclease/phosphatase"/>
</dbReference>
<dbReference type="Proteomes" id="UP000225706">
    <property type="component" value="Unassembled WGS sequence"/>
</dbReference>
<dbReference type="PROSITE" id="PS50878">
    <property type="entry name" value="RT_POL"/>
    <property type="match status" value="1"/>
</dbReference>
<keyword evidence="2" id="KW-0808">Transferase</keyword>
<keyword evidence="3" id="KW-1185">Reference proteome</keyword>
<dbReference type="Pfam" id="PF00078">
    <property type="entry name" value="RVT_1"/>
    <property type="match status" value="1"/>
</dbReference>
<accession>A0A2B4RWP2</accession>
<feature type="domain" description="Reverse transcriptase" evidence="1">
    <location>
        <begin position="435"/>
        <end position="636"/>
    </location>
</feature>
<dbReference type="SUPFAM" id="SSF56672">
    <property type="entry name" value="DNA/RNA polymerases"/>
    <property type="match status" value="1"/>
</dbReference>
<keyword evidence="2" id="KW-0695">RNA-directed DNA polymerase</keyword>
<evidence type="ECO:0000259" key="1">
    <source>
        <dbReference type="PROSITE" id="PS50878"/>
    </source>
</evidence>
<dbReference type="STRING" id="50429.A0A2B4RWP2"/>
<gene>
    <name evidence="2" type="primary">RTase</name>
    <name evidence="2" type="ORF">AWC38_SpisGene14539</name>
</gene>
<keyword evidence="2" id="KW-0548">Nucleotidyltransferase</keyword>
<dbReference type="AlphaFoldDB" id="A0A2B4RWP2"/>
<dbReference type="Gene3D" id="3.60.10.10">
    <property type="entry name" value="Endonuclease/exonuclease/phosphatase"/>
    <property type="match status" value="1"/>
</dbReference>
<dbReference type="InterPro" id="IPR000477">
    <property type="entry name" value="RT_dom"/>
</dbReference>
<sequence>MLPFHGQCDLDQSGPSEACYEMQANDEILESLIDKSSRLKLMHLNTQSMLSTFNEFALTVNKYPLDVITLSETWMKSNKDRLEYVSLPGFSKEFRNRDNVKGGGVGAYIRDNIKYKRRKDIENTQADIEHLWLEIQGKNKPSKLLLGNFYRSEAMHRPSAWLDKFEDLNGCIIAQWDGLLVLTGDMNFDLLGIPDAPRWRYISLLDTLNVKQIIDKRTRTTRSSRTLLDHIIINDPSKITSHGVNRAVLNAPLRRCCVTRPPAPGMDNETIHNLQSQRDKLRREAHQSNSESSWSAFRQLRNKMKSAIHKARKAFMEKALPSNKSKEVWRMVHRVLHPCQQSLRFDPDKLNLHFATARRTLDVESTNQDELFQFIRGLTDKEGAFHLESATQREGPLTLKQLRTDCSTGPDQLPARFVKLVARYLASSLTTIINNRISKLYFPHAWKLARISPIPNVDTPVSEDHLRPVSILPVLCKVFEKLVASQMTDFCTRESLLKDTISSFRKGHSTSTVLLGIRDDLFSAMKRKEVTLMVLADFSKAVDTFCFKTVITKLHHLGFSKYVLEWLANYLCGRRHYVQIGDRKSSPVLSEFGIPQGSSLGPMLFNLYVADLQDILPPTIKSFQYADDTTLAVLHY</sequence>
<organism evidence="2 3">
    <name type="scientific">Stylophora pistillata</name>
    <name type="common">Smooth cauliflower coral</name>
    <dbReference type="NCBI Taxonomy" id="50429"/>
    <lineage>
        <taxon>Eukaryota</taxon>
        <taxon>Metazoa</taxon>
        <taxon>Cnidaria</taxon>
        <taxon>Anthozoa</taxon>
        <taxon>Hexacorallia</taxon>
        <taxon>Scleractinia</taxon>
        <taxon>Astrocoeniina</taxon>
        <taxon>Pocilloporidae</taxon>
        <taxon>Stylophora</taxon>
    </lineage>
</organism>
<protein>
    <submittedName>
        <fullName evidence="2">Putative RNA-directed DNA polymerase from transposon BS</fullName>
    </submittedName>
</protein>
<dbReference type="PANTHER" id="PTHR47510:SF3">
    <property type="entry name" value="ENDO_EXONUCLEASE_PHOSPHATASE DOMAIN-CONTAINING PROTEIN"/>
    <property type="match status" value="1"/>
</dbReference>
<dbReference type="SUPFAM" id="SSF56219">
    <property type="entry name" value="DNase I-like"/>
    <property type="match status" value="1"/>
</dbReference>
<dbReference type="OrthoDB" id="5987630at2759"/>
<dbReference type="GO" id="GO:0003964">
    <property type="term" value="F:RNA-directed DNA polymerase activity"/>
    <property type="evidence" value="ECO:0007669"/>
    <property type="project" value="UniProtKB-KW"/>
</dbReference>
<name>A0A2B4RWP2_STYPI</name>
<proteinExistence type="predicted"/>
<dbReference type="InterPro" id="IPR036691">
    <property type="entry name" value="Endo/exonu/phosph_ase_sf"/>
</dbReference>